<evidence type="ECO:0000313" key="2">
    <source>
        <dbReference type="EMBL" id="RFC62777.1"/>
    </source>
</evidence>
<accession>A0A371X0L5</accession>
<dbReference type="Proteomes" id="UP000264310">
    <property type="component" value="Unassembled WGS sequence"/>
</dbReference>
<keyword evidence="1" id="KW-0732">Signal</keyword>
<feature type="chain" id="PRO_5016820044" evidence="1">
    <location>
        <begin position="25"/>
        <end position="176"/>
    </location>
</feature>
<name>A0A371X0L5_9HYPH</name>
<comment type="caution">
    <text evidence="2">The sequence shown here is derived from an EMBL/GenBank/DDBJ whole genome shotgun (WGS) entry which is preliminary data.</text>
</comment>
<organism evidence="2 3">
    <name type="scientific">Fulvimarina endophytica</name>
    <dbReference type="NCBI Taxonomy" id="2293836"/>
    <lineage>
        <taxon>Bacteria</taxon>
        <taxon>Pseudomonadati</taxon>
        <taxon>Pseudomonadota</taxon>
        <taxon>Alphaproteobacteria</taxon>
        <taxon>Hyphomicrobiales</taxon>
        <taxon>Aurantimonadaceae</taxon>
        <taxon>Fulvimarina</taxon>
    </lineage>
</organism>
<evidence type="ECO:0000313" key="3">
    <source>
        <dbReference type="Proteomes" id="UP000264310"/>
    </source>
</evidence>
<feature type="signal peptide" evidence="1">
    <location>
        <begin position="1"/>
        <end position="24"/>
    </location>
</feature>
<evidence type="ECO:0000256" key="1">
    <source>
        <dbReference type="SAM" id="SignalP"/>
    </source>
</evidence>
<proteinExistence type="predicted"/>
<dbReference type="EMBL" id="QURL01000005">
    <property type="protein sequence ID" value="RFC62777.1"/>
    <property type="molecule type" value="Genomic_DNA"/>
</dbReference>
<dbReference type="RefSeq" id="WP_116683592.1">
    <property type="nucleotide sequence ID" value="NZ_QURL01000005.1"/>
</dbReference>
<sequence>MKICARALAIALSAGFALPLSAMAQDGSRDYFERYAGPWTGGGQVRVQQLPAPVDVSCDLDGVVESDTEFSLAGNCSAFLVMSNDIGAQITLDEATGDYTGVYTGSKSGPAKLAGSREGDALDLTVTWNKKIYDDDTAKMRIANTGDGTFQMTVVEKIDGEDVTVSDLTFEKKAGK</sequence>
<gene>
    <name evidence="2" type="ORF">DYI37_12455</name>
</gene>
<dbReference type="AlphaFoldDB" id="A0A371X0L5"/>
<dbReference type="OrthoDB" id="7889051at2"/>
<reference evidence="2 3" key="1">
    <citation type="submission" date="2018-08" db="EMBL/GenBank/DDBJ databases">
        <title>Fulvimarina sp. 85, whole genome shotgun sequence.</title>
        <authorList>
            <person name="Tuo L."/>
        </authorList>
    </citation>
    <scope>NUCLEOTIDE SEQUENCE [LARGE SCALE GENOMIC DNA]</scope>
    <source>
        <strain evidence="2 3">85</strain>
    </source>
</reference>
<protein>
    <submittedName>
        <fullName evidence="2">Uncharacterized protein</fullName>
    </submittedName>
</protein>
<keyword evidence="3" id="KW-1185">Reference proteome</keyword>